<comment type="caution">
    <text evidence="2">The sequence shown here is derived from an EMBL/GenBank/DDBJ whole genome shotgun (WGS) entry which is preliminary data.</text>
</comment>
<accession>A0ABW5TPN5</accession>
<dbReference type="Pfam" id="PF17194">
    <property type="entry name" value="AbiEi_3_N"/>
    <property type="match status" value="1"/>
</dbReference>
<reference evidence="3" key="1">
    <citation type="journal article" date="2019" name="Int. J. Syst. Evol. Microbiol.">
        <title>The Global Catalogue of Microorganisms (GCM) 10K type strain sequencing project: providing services to taxonomists for standard genome sequencing and annotation.</title>
        <authorList>
            <consortium name="The Broad Institute Genomics Platform"/>
            <consortium name="The Broad Institute Genome Sequencing Center for Infectious Disease"/>
            <person name="Wu L."/>
            <person name="Ma J."/>
        </authorList>
    </citation>
    <scope>NUCLEOTIDE SEQUENCE [LARGE SCALE GENOMIC DNA]</scope>
    <source>
        <strain evidence="3">KCTC 42456</strain>
    </source>
</reference>
<dbReference type="Proteomes" id="UP001597546">
    <property type="component" value="Unassembled WGS sequence"/>
</dbReference>
<feature type="domain" description="Transcriptional regulator AbiEi antitoxin N-terminal" evidence="1">
    <location>
        <begin position="11"/>
        <end position="95"/>
    </location>
</feature>
<evidence type="ECO:0000313" key="2">
    <source>
        <dbReference type="EMBL" id="MFD2730999.1"/>
    </source>
</evidence>
<proteinExistence type="predicted"/>
<name>A0ABW5TPN5_9SPHI</name>
<gene>
    <name evidence="2" type="ORF">ACFSSE_04720</name>
</gene>
<organism evidence="2 3">
    <name type="scientific">Pedobacter alpinus</name>
    <dbReference type="NCBI Taxonomy" id="1590643"/>
    <lineage>
        <taxon>Bacteria</taxon>
        <taxon>Pseudomonadati</taxon>
        <taxon>Bacteroidota</taxon>
        <taxon>Sphingobacteriia</taxon>
        <taxon>Sphingobacteriales</taxon>
        <taxon>Sphingobacteriaceae</taxon>
        <taxon>Pedobacter</taxon>
    </lineage>
</organism>
<dbReference type="InterPro" id="IPR021561">
    <property type="entry name" value="AbiEi_3"/>
</dbReference>
<dbReference type="Pfam" id="PF11459">
    <property type="entry name" value="AbiEi_3"/>
    <property type="match status" value="1"/>
</dbReference>
<dbReference type="InterPro" id="IPR033455">
    <property type="entry name" value="AbiEi_3_N"/>
</dbReference>
<dbReference type="RefSeq" id="WP_379041755.1">
    <property type="nucleotide sequence ID" value="NZ_JBHSKW010000017.1"/>
</dbReference>
<evidence type="ECO:0000259" key="1">
    <source>
        <dbReference type="Pfam" id="PF17194"/>
    </source>
</evidence>
<keyword evidence="3" id="KW-1185">Reference proteome</keyword>
<dbReference type="EMBL" id="JBHULV010000013">
    <property type="protein sequence ID" value="MFD2730999.1"/>
    <property type="molecule type" value="Genomic_DNA"/>
</dbReference>
<evidence type="ECO:0000313" key="3">
    <source>
        <dbReference type="Proteomes" id="UP001597546"/>
    </source>
</evidence>
<protein>
    <submittedName>
        <fullName evidence="2">Type IV toxin-antitoxin system AbiEi family antitoxin domain-containing protein</fullName>
    </submittedName>
</protein>
<sequence>MPLDAQRRKDIFKLVPEGALVTRKWLKSKDLTGHAIDNLVKSQQLESVKNGVYKRSGSLTEWGDIIYFLQKRLNTDLVVGGLSSLELQKLAHYLPISDKRLIKLYGASNLPFWVNEQTNDIKFEKQNSSVLLGSIPDKDITETYNSFTKTISWKNTKEGLKISIPERAILEILNDVPNQISFEHAFELMQGMNTLSPRLLQKLLELCNNIKVRRLFFWFADQLNHPWLAKLDRDKISMGSGNRMIVKGGKLDKKYLITVPESYE</sequence>